<name>A0A1E5GA99_9ENTE</name>
<evidence type="ECO:0000313" key="2">
    <source>
        <dbReference type="Proteomes" id="UP000094068"/>
    </source>
</evidence>
<dbReference type="Pfam" id="PF13289">
    <property type="entry name" value="SIR2_2"/>
    <property type="match status" value="1"/>
</dbReference>
<dbReference type="AlphaFoldDB" id="A0A1E5GA99"/>
<dbReference type="RefSeq" id="WP_069647265.1">
    <property type="nucleotide sequence ID" value="NZ_MIJZ01000016.1"/>
</dbReference>
<comment type="caution">
    <text evidence="1">The sequence shown here is derived from an EMBL/GenBank/DDBJ whole genome shotgun (WGS) entry which is preliminary data.</text>
</comment>
<protein>
    <submittedName>
        <fullName evidence="1">Uncharacterized protein</fullName>
    </submittedName>
</protein>
<evidence type="ECO:0000313" key="1">
    <source>
        <dbReference type="EMBL" id="OEG09587.1"/>
    </source>
</evidence>
<dbReference type="STRING" id="903984.BCR21_14670"/>
<dbReference type="Proteomes" id="UP000094068">
    <property type="component" value="Unassembled WGS sequence"/>
</dbReference>
<sequence length="400" mass="46247">MENSIFDRIYHKRLDQNLLNDYDNDEAKLTEVKRFMGKLLLSKNLNFLIGSGCSINAIPLMSSTFKEVKPSLDKSTLGAYLESDDIEGYLNWLISAINFHNGAEKDKFQQSFNLSIDALVDSMPSFDSYNQNEDSVAEIYSALKNYQLFYNAIFTKRDNSPIPLAPINIFTTNYDLFNENALDNINIHYSSGFQGGIKRVFNPSMFNLRYVDTENKFKKKWNPVRRFAKLYKLHGSTNWISEGDKVYLTDRVIKSADQVMIYPSYVKHDITNQTPYSELFRELTLNLQKPNSVLIVLGFGFPDEHINQLIEQALNNEDFILLIFGDDKEGKINSFYNRNKMKPNVHLIGGDYQKEQKKGKLHYFENIIQEFLISELNLLNNEDDENKNVDSDIGDGEKNE</sequence>
<dbReference type="EMBL" id="MIJZ01000016">
    <property type="protein sequence ID" value="OEG09587.1"/>
    <property type="molecule type" value="Genomic_DNA"/>
</dbReference>
<reference evidence="2" key="1">
    <citation type="submission" date="2016-09" db="EMBL/GenBank/DDBJ databases">
        <authorList>
            <person name="Gulvik C.A."/>
        </authorList>
    </citation>
    <scope>NUCLEOTIDE SEQUENCE [LARGE SCALE GENOMIC DNA]</scope>
    <source>
        <strain evidence="2">DSM 23328</strain>
    </source>
</reference>
<accession>A0A1E5GA99</accession>
<gene>
    <name evidence="1" type="ORF">BCR21_14670</name>
</gene>
<proteinExistence type="predicted"/>
<keyword evidence="2" id="KW-1185">Reference proteome</keyword>
<organism evidence="1 2">
    <name type="scientific">Enterococcus ureasiticus</name>
    <dbReference type="NCBI Taxonomy" id="903984"/>
    <lineage>
        <taxon>Bacteria</taxon>
        <taxon>Bacillati</taxon>
        <taxon>Bacillota</taxon>
        <taxon>Bacilli</taxon>
        <taxon>Lactobacillales</taxon>
        <taxon>Enterococcaceae</taxon>
        <taxon>Enterococcus</taxon>
    </lineage>
</organism>